<evidence type="ECO:0000313" key="4">
    <source>
        <dbReference type="Proteomes" id="UP000030671"/>
    </source>
</evidence>
<evidence type="ECO:0000313" key="2">
    <source>
        <dbReference type="EMBL" id="ETW75623.1"/>
    </source>
</evidence>
<reference evidence="2 4" key="1">
    <citation type="journal article" date="2012" name="New Phytol.">
        <title>Insight into trade-off between wood decay and parasitism from the genome of a fungal forest pathogen.</title>
        <authorList>
            <person name="Olson A."/>
            <person name="Aerts A."/>
            <person name="Asiegbu F."/>
            <person name="Belbahri L."/>
            <person name="Bouzid O."/>
            <person name="Broberg A."/>
            <person name="Canback B."/>
            <person name="Coutinho P.M."/>
            <person name="Cullen D."/>
            <person name="Dalman K."/>
            <person name="Deflorio G."/>
            <person name="van Diepen L.T."/>
            <person name="Dunand C."/>
            <person name="Duplessis S."/>
            <person name="Durling M."/>
            <person name="Gonthier P."/>
            <person name="Grimwood J."/>
            <person name="Fossdal C.G."/>
            <person name="Hansson D."/>
            <person name="Henrissat B."/>
            <person name="Hietala A."/>
            <person name="Himmelstrand K."/>
            <person name="Hoffmeister D."/>
            <person name="Hogberg N."/>
            <person name="James T.Y."/>
            <person name="Karlsson M."/>
            <person name="Kohler A."/>
            <person name="Kues U."/>
            <person name="Lee Y.H."/>
            <person name="Lin Y.C."/>
            <person name="Lind M."/>
            <person name="Lindquist E."/>
            <person name="Lombard V."/>
            <person name="Lucas S."/>
            <person name="Lunden K."/>
            <person name="Morin E."/>
            <person name="Murat C."/>
            <person name="Park J."/>
            <person name="Raffaello T."/>
            <person name="Rouze P."/>
            <person name="Salamov A."/>
            <person name="Schmutz J."/>
            <person name="Solheim H."/>
            <person name="Stahlberg J."/>
            <person name="Velez H."/>
            <person name="de Vries R.P."/>
            <person name="Wiebenga A."/>
            <person name="Woodward S."/>
            <person name="Yakovlev I."/>
            <person name="Garbelotto M."/>
            <person name="Martin F."/>
            <person name="Grigoriev I.V."/>
            <person name="Stenlid J."/>
        </authorList>
    </citation>
    <scope>NUCLEOTIDE SEQUENCE [LARGE SCALE GENOMIC DNA]</scope>
    <source>
        <strain evidence="2 4">TC 32-1</strain>
    </source>
</reference>
<dbReference type="RefSeq" id="XP_009544754.1">
    <property type="nucleotide sequence ID" value="XM_009546459.1"/>
</dbReference>
<dbReference type="KEGG" id="hir:HETIRDRAFT_450292"/>
<dbReference type="EMBL" id="KI925466">
    <property type="protein sequence ID" value="ETW75623.1"/>
    <property type="molecule type" value="Genomic_DNA"/>
</dbReference>
<dbReference type="Proteomes" id="UP000030671">
    <property type="component" value="Unassembled WGS sequence"/>
</dbReference>
<proteinExistence type="predicted"/>
<gene>
    <name evidence="3" type="ORF">HETIRDRAFT_450292</name>
    <name evidence="2" type="ORF">HETIRDRAFT_456168</name>
</gene>
<sequence length="135" mass="15071">MKRSTRRSTEEGRKRLTRISTKFLPRTHTPPAFYLTLHVAFNNLPLNTTRPLLSSAQPLPHPTRSPVRPALPSDPLSRPGLSTPSLAVLPSPPSLHNLMPTGPLAHIIHIASRIAWVARTYARLTRISRSMPLIR</sequence>
<accession>W4JQ14</accession>
<dbReference type="RefSeq" id="XP_009553019.1">
    <property type="nucleotide sequence ID" value="XM_009554724.1"/>
</dbReference>
<dbReference type="EMBL" id="KI925457">
    <property type="protein sequence ID" value="ETW82389.1"/>
    <property type="molecule type" value="Genomic_DNA"/>
</dbReference>
<dbReference type="GeneID" id="20676708"/>
<organism evidence="2 4">
    <name type="scientific">Heterobasidion irregulare (strain TC 32-1)</name>
    <dbReference type="NCBI Taxonomy" id="747525"/>
    <lineage>
        <taxon>Eukaryota</taxon>
        <taxon>Fungi</taxon>
        <taxon>Dikarya</taxon>
        <taxon>Basidiomycota</taxon>
        <taxon>Agaricomycotina</taxon>
        <taxon>Agaricomycetes</taxon>
        <taxon>Russulales</taxon>
        <taxon>Bondarzewiaceae</taxon>
        <taxon>Heterobasidion</taxon>
        <taxon>Heterobasidion annosum species complex</taxon>
    </lineage>
</organism>
<name>W4JQ14_HETIT</name>
<protein>
    <submittedName>
        <fullName evidence="2">Uncharacterized protein</fullName>
    </submittedName>
</protein>
<keyword evidence="4" id="KW-1185">Reference proteome</keyword>
<feature type="region of interest" description="Disordered" evidence="1">
    <location>
        <begin position="50"/>
        <end position="85"/>
    </location>
</feature>
<dbReference type="KEGG" id="hir:HETIRDRAFT_456168"/>
<dbReference type="AlphaFoldDB" id="W4JQ14"/>
<dbReference type="HOGENOM" id="CLU_1886022_0_0_1"/>
<evidence type="ECO:0000256" key="1">
    <source>
        <dbReference type="SAM" id="MobiDB-lite"/>
    </source>
</evidence>
<dbReference type="GeneID" id="20676026"/>
<evidence type="ECO:0000313" key="3">
    <source>
        <dbReference type="EMBL" id="ETW82389.1"/>
    </source>
</evidence>